<keyword evidence="2 6" id="KW-0813">Transport</keyword>
<gene>
    <name evidence="8" type="ORF">SAMN05421756_108121</name>
</gene>
<evidence type="ECO:0000256" key="3">
    <source>
        <dbReference type="ARBA" id="ARBA00022692"/>
    </source>
</evidence>
<dbReference type="InterPro" id="IPR000515">
    <property type="entry name" value="MetI-like"/>
</dbReference>
<dbReference type="CDD" id="cd06261">
    <property type="entry name" value="TM_PBP2"/>
    <property type="match status" value="1"/>
</dbReference>
<keyword evidence="3 6" id="KW-0812">Transmembrane</keyword>
<keyword evidence="5 6" id="KW-0472">Membrane</keyword>
<dbReference type="RefSeq" id="WP_091183906.1">
    <property type="nucleotide sequence ID" value="NZ_FOFA01000008.1"/>
</dbReference>
<dbReference type="InterPro" id="IPR051204">
    <property type="entry name" value="ABC_transp_perm/SBD"/>
</dbReference>
<feature type="transmembrane region" description="Helical" evidence="6">
    <location>
        <begin position="27"/>
        <end position="49"/>
    </location>
</feature>
<dbReference type="Gene3D" id="1.10.3720.10">
    <property type="entry name" value="MetI-like"/>
    <property type="match status" value="1"/>
</dbReference>
<dbReference type="SUPFAM" id="SSF161098">
    <property type="entry name" value="MetI-like"/>
    <property type="match status" value="1"/>
</dbReference>
<keyword evidence="9" id="KW-1185">Reference proteome</keyword>
<dbReference type="GO" id="GO:0031460">
    <property type="term" value="P:glycine betaine transport"/>
    <property type="evidence" value="ECO:0007669"/>
    <property type="project" value="TreeGrafter"/>
</dbReference>
<accession>A0A1H9L239</accession>
<dbReference type="PROSITE" id="PS50928">
    <property type="entry name" value="ABC_TM1"/>
    <property type="match status" value="1"/>
</dbReference>
<dbReference type="Proteomes" id="UP000198504">
    <property type="component" value="Unassembled WGS sequence"/>
</dbReference>
<name>A0A1H9L239_9ACTN</name>
<feature type="transmembrane region" description="Helical" evidence="6">
    <location>
        <begin position="85"/>
        <end position="111"/>
    </location>
</feature>
<dbReference type="Pfam" id="PF00528">
    <property type="entry name" value="BPD_transp_1"/>
    <property type="match status" value="1"/>
</dbReference>
<dbReference type="GO" id="GO:0005886">
    <property type="term" value="C:plasma membrane"/>
    <property type="evidence" value="ECO:0007669"/>
    <property type="project" value="UniProtKB-SubCell"/>
</dbReference>
<feature type="transmembrane region" description="Helical" evidence="6">
    <location>
        <begin position="153"/>
        <end position="173"/>
    </location>
</feature>
<dbReference type="OrthoDB" id="5244012at2"/>
<dbReference type="PANTHER" id="PTHR30177">
    <property type="entry name" value="GLYCINE BETAINE/L-PROLINE TRANSPORT SYSTEM PERMEASE PROTEIN PROW"/>
    <property type="match status" value="1"/>
</dbReference>
<reference evidence="9" key="1">
    <citation type="submission" date="2016-10" db="EMBL/GenBank/DDBJ databases">
        <authorList>
            <person name="Varghese N."/>
            <person name="Submissions S."/>
        </authorList>
    </citation>
    <scope>NUCLEOTIDE SEQUENCE [LARGE SCALE GENOMIC DNA]</scope>
    <source>
        <strain evidence="9">CGMCC 4.6856</strain>
    </source>
</reference>
<dbReference type="PANTHER" id="PTHR30177:SF33">
    <property type="entry name" value="POSSIBLE OSMOPROTECTANT (GLYCINE BETAINE_CARNITINE_CHOLINE_L-PROLINE) TRANSPORT INTEGRAL MEMBRANE PROTEIN ABC TRANSPORTER PROZ"/>
    <property type="match status" value="1"/>
</dbReference>
<organism evidence="8 9">
    <name type="scientific">Microlunatus flavus</name>
    <dbReference type="NCBI Taxonomy" id="1036181"/>
    <lineage>
        <taxon>Bacteria</taxon>
        <taxon>Bacillati</taxon>
        <taxon>Actinomycetota</taxon>
        <taxon>Actinomycetes</taxon>
        <taxon>Propionibacteriales</taxon>
        <taxon>Propionibacteriaceae</taxon>
        <taxon>Microlunatus</taxon>
    </lineage>
</organism>
<keyword evidence="4 6" id="KW-1133">Transmembrane helix</keyword>
<evidence type="ECO:0000259" key="7">
    <source>
        <dbReference type="PROSITE" id="PS50928"/>
    </source>
</evidence>
<evidence type="ECO:0000256" key="2">
    <source>
        <dbReference type="ARBA" id="ARBA00022448"/>
    </source>
</evidence>
<comment type="subcellular location">
    <subcellularLocation>
        <location evidence="6">Cell membrane</location>
        <topology evidence="6">Multi-pass membrane protein</topology>
    </subcellularLocation>
    <subcellularLocation>
        <location evidence="1">Membrane</location>
        <topology evidence="1">Multi-pass membrane protein</topology>
    </subcellularLocation>
</comment>
<evidence type="ECO:0000313" key="8">
    <source>
        <dbReference type="EMBL" id="SER05561.1"/>
    </source>
</evidence>
<sequence>MNYFSYLLDASKWSGDGGTGTLLLQHLAYTAAAVVIGAVIAIPLGILIGHTGRGGFLVIGISNAARAIPSIGLLVLVVLLTSTGFGPTVLVLAVLALPAILTATAAGVAGADPDAVYAARALGMTGGQIVGRVEWPLAVPLVISGIRSATLQVVATATVAAFAAGGGLGQLLISGQRSRDYPQMFAGAVLVAALAILLDLLIGGIGLVAARRARPRRSPRNKTAASAVAARA</sequence>
<comment type="similarity">
    <text evidence="6">Belongs to the binding-protein-dependent transport system permease family.</text>
</comment>
<evidence type="ECO:0000256" key="5">
    <source>
        <dbReference type="ARBA" id="ARBA00023136"/>
    </source>
</evidence>
<evidence type="ECO:0000256" key="4">
    <source>
        <dbReference type="ARBA" id="ARBA00022989"/>
    </source>
</evidence>
<proteinExistence type="inferred from homology"/>
<evidence type="ECO:0000313" key="9">
    <source>
        <dbReference type="Proteomes" id="UP000198504"/>
    </source>
</evidence>
<dbReference type="AlphaFoldDB" id="A0A1H9L239"/>
<dbReference type="STRING" id="1036181.SAMN05421756_108121"/>
<feature type="transmembrane region" description="Helical" evidence="6">
    <location>
        <begin position="185"/>
        <end position="210"/>
    </location>
</feature>
<feature type="transmembrane region" description="Helical" evidence="6">
    <location>
        <begin position="56"/>
        <end position="79"/>
    </location>
</feature>
<dbReference type="GO" id="GO:0055085">
    <property type="term" value="P:transmembrane transport"/>
    <property type="evidence" value="ECO:0007669"/>
    <property type="project" value="InterPro"/>
</dbReference>
<evidence type="ECO:0000256" key="6">
    <source>
        <dbReference type="RuleBase" id="RU363032"/>
    </source>
</evidence>
<feature type="domain" description="ABC transmembrane type-1" evidence="7">
    <location>
        <begin position="23"/>
        <end position="202"/>
    </location>
</feature>
<dbReference type="EMBL" id="FOFA01000008">
    <property type="protein sequence ID" value="SER05561.1"/>
    <property type="molecule type" value="Genomic_DNA"/>
</dbReference>
<dbReference type="InterPro" id="IPR035906">
    <property type="entry name" value="MetI-like_sf"/>
</dbReference>
<protein>
    <submittedName>
        <fullName evidence="8">Osmoprotectant transport system permease protein</fullName>
    </submittedName>
</protein>
<evidence type="ECO:0000256" key="1">
    <source>
        <dbReference type="ARBA" id="ARBA00004141"/>
    </source>
</evidence>